<keyword evidence="7" id="KW-0503">Monooxygenase</keyword>
<name>A0A423XI27_9PEZI</name>
<dbReference type="InParanoid" id="A0A423XI27"/>
<evidence type="ECO:0000256" key="4">
    <source>
        <dbReference type="ARBA" id="ARBA00022630"/>
    </source>
</evidence>
<dbReference type="Gene3D" id="3.50.50.60">
    <property type="entry name" value="FAD/NAD(P)-binding domain"/>
    <property type="match status" value="1"/>
</dbReference>
<evidence type="ECO:0000256" key="3">
    <source>
        <dbReference type="ARBA" id="ARBA00007992"/>
    </source>
</evidence>
<keyword evidence="6" id="KW-0560">Oxidoreductase</keyword>
<dbReference type="Pfam" id="PF01494">
    <property type="entry name" value="FAD_binding_3"/>
    <property type="match status" value="1"/>
</dbReference>
<dbReference type="PANTHER" id="PTHR47178">
    <property type="entry name" value="MONOOXYGENASE, FAD-BINDING"/>
    <property type="match status" value="1"/>
</dbReference>
<comment type="caution">
    <text evidence="9">The sequence shown here is derived from an EMBL/GenBank/DDBJ whole genome shotgun (WGS) entry which is preliminary data.</text>
</comment>
<dbReference type="SUPFAM" id="SSF51905">
    <property type="entry name" value="FAD/NAD(P)-binding domain"/>
    <property type="match status" value="1"/>
</dbReference>
<dbReference type="InterPro" id="IPR036188">
    <property type="entry name" value="FAD/NAD-bd_sf"/>
</dbReference>
<reference evidence="9 10" key="1">
    <citation type="submission" date="2015-09" db="EMBL/GenBank/DDBJ databases">
        <title>Host preference determinants of Valsa canker pathogens revealed by comparative genomics.</title>
        <authorList>
            <person name="Yin Z."/>
            <person name="Huang L."/>
        </authorList>
    </citation>
    <scope>NUCLEOTIDE SEQUENCE [LARGE SCALE GENOMIC DNA]</scope>
    <source>
        <strain evidence="9 10">SXYLt</strain>
    </source>
</reference>
<organism evidence="9 10">
    <name type="scientific">Cytospora leucostoma</name>
    <dbReference type="NCBI Taxonomy" id="1230097"/>
    <lineage>
        <taxon>Eukaryota</taxon>
        <taxon>Fungi</taxon>
        <taxon>Dikarya</taxon>
        <taxon>Ascomycota</taxon>
        <taxon>Pezizomycotina</taxon>
        <taxon>Sordariomycetes</taxon>
        <taxon>Sordariomycetidae</taxon>
        <taxon>Diaporthales</taxon>
        <taxon>Cytosporaceae</taxon>
        <taxon>Cytospora</taxon>
    </lineage>
</organism>
<dbReference type="Proteomes" id="UP000285146">
    <property type="component" value="Unassembled WGS sequence"/>
</dbReference>
<keyword evidence="10" id="KW-1185">Reference proteome</keyword>
<dbReference type="STRING" id="1230097.A0A423XI27"/>
<evidence type="ECO:0000256" key="5">
    <source>
        <dbReference type="ARBA" id="ARBA00022827"/>
    </source>
</evidence>
<evidence type="ECO:0000256" key="1">
    <source>
        <dbReference type="ARBA" id="ARBA00001974"/>
    </source>
</evidence>
<dbReference type="PRINTS" id="PR00420">
    <property type="entry name" value="RNGMNOXGNASE"/>
</dbReference>
<proteinExistence type="inferred from homology"/>
<comment type="cofactor">
    <cofactor evidence="1">
        <name>FAD</name>
        <dbReference type="ChEBI" id="CHEBI:57692"/>
    </cofactor>
</comment>
<evidence type="ECO:0000256" key="2">
    <source>
        <dbReference type="ARBA" id="ARBA00005179"/>
    </source>
</evidence>
<dbReference type="InterPro" id="IPR002938">
    <property type="entry name" value="FAD-bd"/>
</dbReference>
<accession>A0A423XI27</accession>
<dbReference type="EMBL" id="LKEB01000007">
    <property type="protein sequence ID" value="ROW15986.1"/>
    <property type="molecule type" value="Genomic_DNA"/>
</dbReference>
<comment type="similarity">
    <text evidence="3">Belongs to the paxM FAD-dependent monooxygenase family.</text>
</comment>
<evidence type="ECO:0000259" key="8">
    <source>
        <dbReference type="Pfam" id="PF01494"/>
    </source>
</evidence>
<evidence type="ECO:0000313" key="9">
    <source>
        <dbReference type="EMBL" id="ROW15986.1"/>
    </source>
</evidence>
<dbReference type="OrthoDB" id="2431938at2759"/>
<evidence type="ECO:0000256" key="7">
    <source>
        <dbReference type="ARBA" id="ARBA00023033"/>
    </source>
</evidence>
<dbReference type="GO" id="GO:0004497">
    <property type="term" value="F:monooxygenase activity"/>
    <property type="evidence" value="ECO:0007669"/>
    <property type="project" value="UniProtKB-KW"/>
</dbReference>
<keyword evidence="4" id="KW-0285">Flavoprotein</keyword>
<dbReference type="GO" id="GO:0071949">
    <property type="term" value="F:FAD binding"/>
    <property type="evidence" value="ECO:0007669"/>
    <property type="project" value="InterPro"/>
</dbReference>
<evidence type="ECO:0000256" key="6">
    <source>
        <dbReference type="ARBA" id="ARBA00023002"/>
    </source>
</evidence>
<dbReference type="AlphaFoldDB" id="A0A423XI27"/>
<protein>
    <recommendedName>
        <fullName evidence="8">FAD-binding domain-containing protein</fullName>
    </recommendedName>
</protein>
<evidence type="ECO:0000313" key="10">
    <source>
        <dbReference type="Proteomes" id="UP000285146"/>
    </source>
</evidence>
<dbReference type="PANTHER" id="PTHR47178:SF4">
    <property type="entry name" value="FAD-DEPENDENT MONOOXYGENASE APTC"/>
    <property type="match status" value="1"/>
</dbReference>
<gene>
    <name evidence="9" type="ORF">VPNG_02624</name>
</gene>
<keyword evidence="5" id="KW-0274">FAD</keyword>
<feature type="domain" description="FAD-binding" evidence="8">
    <location>
        <begin position="7"/>
        <end position="183"/>
    </location>
</feature>
<sequence>MAKPDPILIIGAGLAGLTTARLLTNHGIPNIVFEASQPQRSQGFSISLRDWGYTVLLDALGGIPLRSLTRGVAPDRQVGRHGHVDLIMRDNRTGTVLVAPDPTTQPAIVRANRNALRAWIADCGAGDLDVRYNHRLRHVHHHHHQHSGGATKVVVAEFDNGARHTGAFLVAADGVFSAVRAQVLPRVVPEVIPAVVYHGEFQLSRAEFDRDIAPLAGDSNILAGVGDGFNTPITVCNLTRTRADLDWSYSRAARLGRGEEDALYRPNATAEEARQVPQALFDELASLKLAEPWSKVLNEKAIQNHSVFQWTSRCVSLTKEEAMQAAAEGVVFVGDSWHAMPIFGGEGGCHALVDAVELVSAVVRHEDDLDKAVKSYYENAWRRCNDAVKRSRARFYVLHRPMSEWHELAEKKASSSSAPG</sequence>
<comment type="pathway">
    <text evidence="2">Secondary metabolite biosynthesis.</text>
</comment>